<feature type="transmembrane region" description="Helical" evidence="1">
    <location>
        <begin position="20"/>
        <end position="43"/>
    </location>
</feature>
<keyword evidence="1" id="KW-0472">Membrane</keyword>
<dbReference type="GO" id="GO:0140359">
    <property type="term" value="F:ABC-type transporter activity"/>
    <property type="evidence" value="ECO:0007669"/>
    <property type="project" value="InterPro"/>
</dbReference>
<protein>
    <recommendedName>
        <fullName evidence="4">ABC transporter permease</fullName>
    </recommendedName>
</protein>
<feature type="transmembrane region" description="Helical" evidence="1">
    <location>
        <begin position="156"/>
        <end position="177"/>
    </location>
</feature>
<feature type="transmembrane region" description="Helical" evidence="1">
    <location>
        <begin position="119"/>
        <end position="144"/>
    </location>
</feature>
<keyword evidence="1" id="KW-0812">Transmembrane</keyword>
<dbReference type="Pfam" id="PF12679">
    <property type="entry name" value="ABC2_membrane_2"/>
    <property type="match status" value="1"/>
</dbReference>
<evidence type="ECO:0000256" key="1">
    <source>
        <dbReference type="SAM" id="Phobius"/>
    </source>
</evidence>
<name>A0A511N9J3_DEIC1</name>
<evidence type="ECO:0008006" key="4">
    <source>
        <dbReference type="Google" id="ProtNLM"/>
    </source>
</evidence>
<dbReference type="OrthoDB" id="5146022at2"/>
<sequence length="287" mass="31665">MNNIFKVSAFTLQEAFAKKLILALLILTVVFLGLYFYGAHALQENLTERAAELGRERLRRADEIYATLSIMGLYVVNFLGSLVGIMLGVSTLSGEVESGLLMTILVKPLKRAELVLGKWLGLSVVSLVYLALLSLGVVYGTYWITGYIPADYIKTIVLMGLGTWILLTSTVLCSAIFPVLTSGVVMFMVYALSWTGGLVGNLGKFTATPLMEKIGVYSHYIFPSDAMWRFASYYLQTRSMRDLPEGIRDGNPLVGSTPIQSGDLIWAFCYLVALLGLAIVVFRRRDL</sequence>
<dbReference type="Proteomes" id="UP000321306">
    <property type="component" value="Unassembled WGS sequence"/>
</dbReference>
<evidence type="ECO:0000313" key="3">
    <source>
        <dbReference type="Proteomes" id="UP000321306"/>
    </source>
</evidence>
<proteinExistence type="predicted"/>
<dbReference type="AlphaFoldDB" id="A0A511N9J3"/>
<keyword evidence="3" id="KW-1185">Reference proteome</keyword>
<feature type="transmembrane region" description="Helical" evidence="1">
    <location>
        <begin position="64"/>
        <end position="89"/>
    </location>
</feature>
<dbReference type="GO" id="GO:0005886">
    <property type="term" value="C:plasma membrane"/>
    <property type="evidence" value="ECO:0007669"/>
    <property type="project" value="UniProtKB-SubCell"/>
</dbReference>
<gene>
    <name evidence="2" type="ORF">DC3_51380</name>
</gene>
<evidence type="ECO:0000313" key="2">
    <source>
        <dbReference type="EMBL" id="GEM49503.1"/>
    </source>
</evidence>
<dbReference type="EMBL" id="BJXB01000036">
    <property type="protein sequence ID" value="GEM49503.1"/>
    <property type="molecule type" value="Genomic_DNA"/>
</dbReference>
<dbReference type="RefSeq" id="WP_146890180.1">
    <property type="nucleotide sequence ID" value="NZ_BJXB01000036.1"/>
</dbReference>
<accession>A0A511N9J3</accession>
<comment type="caution">
    <text evidence="2">The sequence shown here is derived from an EMBL/GenBank/DDBJ whole genome shotgun (WGS) entry which is preliminary data.</text>
</comment>
<dbReference type="PANTHER" id="PTHR43471:SF10">
    <property type="entry name" value="SLL1107 PROTEIN"/>
    <property type="match status" value="1"/>
</dbReference>
<keyword evidence="1" id="KW-1133">Transmembrane helix</keyword>
<feature type="transmembrane region" description="Helical" evidence="1">
    <location>
        <begin position="264"/>
        <end position="282"/>
    </location>
</feature>
<organism evidence="2 3">
    <name type="scientific">Deinococcus cellulosilyticus (strain DSM 18568 / NBRC 106333 / KACC 11606 / 5516J-15)</name>
    <dbReference type="NCBI Taxonomy" id="1223518"/>
    <lineage>
        <taxon>Bacteria</taxon>
        <taxon>Thermotogati</taxon>
        <taxon>Deinococcota</taxon>
        <taxon>Deinococci</taxon>
        <taxon>Deinococcales</taxon>
        <taxon>Deinococcaceae</taxon>
        <taxon>Deinococcus</taxon>
    </lineage>
</organism>
<reference evidence="2 3" key="1">
    <citation type="submission" date="2019-07" db="EMBL/GenBank/DDBJ databases">
        <title>Whole genome shotgun sequence of Deinococcus cellulosilyticus NBRC 106333.</title>
        <authorList>
            <person name="Hosoyama A."/>
            <person name="Uohara A."/>
            <person name="Ohji S."/>
            <person name="Ichikawa N."/>
        </authorList>
    </citation>
    <scope>NUCLEOTIDE SEQUENCE [LARGE SCALE GENOMIC DNA]</scope>
    <source>
        <strain evidence="2 3">NBRC 106333</strain>
    </source>
</reference>
<dbReference type="PANTHER" id="PTHR43471">
    <property type="entry name" value="ABC TRANSPORTER PERMEASE"/>
    <property type="match status" value="1"/>
</dbReference>